<dbReference type="InterPro" id="IPR029016">
    <property type="entry name" value="GAF-like_dom_sf"/>
</dbReference>
<feature type="active site" description="Proton donor" evidence="5">
    <location>
        <position position="529"/>
    </location>
</feature>
<evidence type="ECO:0000256" key="2">
    <source>
        <dbReference type="ARBA" id="ARBA00022535"/>
    </source>
</evidence>
<dbReference type="PROSITE" id="PS00126">
    <property type="entry name" value="PDEASE_I_1"/>
    <property type="match status" value="1"/>
</dbReference>
<keyword evidence="4 8" id="KW-0378">Hydrolase</keyword>
<dbReference type="SMART" id="SM00065">
    <property type="entry name" value="GAF"/>
    <property type="match status" value="2"/>
</dbReference>
<dbReference type="GO" id="GO:0046872">
    <property type="term" value="F:metal ion binding"/>
    <property type="evidence" value="ECO:0007669"/>
    <property type="project" value="UniProtKB-KW"/>
</dbReference>
<comment type="cofactor">
    <cofactor evidence="8">
        <name>a divalent metal cation</name>
        <dbReference type="ChEBI" id="CHEBI:60240"/>
    </cofactor>
    <text evidence="8">Binds 2 divalent metal cations per subunit. Site 1 may preferentially bind zinc ions, while site 2 has a preference for magnesium and/or manganese ions.</text>
</comment>
<protein>
    <recommendedName>
        <fullName evidence="8">Phosphodiesterase</fullName>
        <ecNumber evidence="8">3.1.4.-</ecNumber>
    </recommendedName>
</protein>
<dbReference type="PROSITE" id="PS51845">
    <property type="entry name" value="PDEASE_I_2"/>
    <property type="match status" value="1"/>
</dbReference>
<dbReference type="InterPro" id="IPR003607">
    <property type="entry name" value="HD/PDEase_dom"/>
</dbReference>
<feature type="binding site" evidence="6">
    <location>
        <begin position="529"/>
        <end position="533"/>
    </location>
    <ligand>
        <name>AMP</name>
        <dbReference type="ChEBI" id="CHEBI:456215"/>
    </ligand>
</feature>
<feature type="binding site" evidence="7">
    <location>
        <position position="676"/>
    </location>
    <ligand>
        <name>Zn(2+)</name>
        <dbReference type="ChEBI" id="CHEBI:29105"/>
        <label>1</label>
    </ligand>
</feature>
<dbReference type="Pfam" id="PF00233">
    <property type="entry name" value="PDEase_I"/>
    <property type="match status" value="1"/>
</dbReference>
<dbReference type="SUPFAM" id="SSF109604">
    <property type="entry name" value="HD-domain/PDEase-like"/>
    <property type="match status" value="1"/>
</dbReference>
<keyword evidence="2" id="KW-0140">cGMP</keyword>
<dbReference type="InterPro" id="IPR023174">
    <property type="entry name" value="PDEase_CS"/>
</dbReference>
<dbReference type="SMART" id="SM00471">
    <property type="entry name" value="HDc"/>
    <property type="match status" value="1"/>
</dbReference>
<comment type="similarity">
    <text evidence="1 8">Belongs to the cyclic nucleotide phosphodiesterase family.</text>
</comment>
<evidence type="ECO:0000256" key="8">
    <source>
        <dbReference type="RuleBase" id="RU363067"/>
    </source>
</evidence>
<proteinExistence type="inferred from homology"/>
<feature type="domain" description="PDEase" evidence="9">
    <location>
        <begin position="452"/>
        <end position="771"/>
    </location>
</feature>
<keyword evidence="3 7" id="KW-0479">Metal-binding</keyword>
<accession>A0A1B6LGV0</accession>
<feature type="binding site" evidence="6">
    <location>
        <position position="676"/>
    </location>
    <ligand>
        <name>AMP</name>
        <dbReference type="ChEBI" id="CHEBI:456215"/>
    </ligand>
</feature>
<dbReference type="InterPro" id="IPR003018">
    <property type="entry name" value="GAF"/>
</dbReference>
<dbReference type="PRINTS" id="PR00387">
    <property type="entry name" value="PDIESTERASE1"/>
</dbReference>
<feature type="binding site" evidence="7">
    <location>
        <position position="568"/>
    </location>
    <ligand>
        <name>Zn(2+)</name>
        <dbReference type="ChEBI" id="CHEBI:29105"/>
        <label>2</label>
    </ligand>
</feature>
<feature type="binding site" evidence="7">
    <location>
        <position position="567"/>
    </location>
    <ligand>
        <name>Zn(2+)</name>
        <dbReference type="ChEBI" id="CHEBI:29105"/>
        <label>1</label>
    </ligand>
</feature>
<sequence>MFPETMSSTQQPKHWHSLQEDMLKPQFYPDPSPFRDSLERLTKEEVQLQRYLSSNKNTLRVLAPYLRIINKDQKKLIRSARSIIKPKAKVEKVTFEKQTKEKIVDVILDLSCKPELIASITETGNILKKLLSATIVETHIVDPFKKVIYQSPLCSDAPKTKPSMKIEPGTTLAAYVAFSEEHVVTSQINEDKRFPHGIGYQSALMKHALCVPIKTPDDKVAAVYTLVRDALELPFEKEDLQIVLTVSGWIGVAVLQNSLYCSLARQQDLSNHLVHLTDHYHCLSGNHNFSLSNIVVFAKETIRAQCCRLFLVEEQSKDAFTVAIYQQGIEDATLLKKMRTSYFIKQDESALSKVLFNKEAVNKHYPILNCFSETEFLVTSLLCVPMLCGKQVIGAILLANKQGATKFSKEDKEILSRFATFCTINLKHLEIQEKLTKCEKVLNKVTTDMLHYHIEPCSHEQEMIKKHSTELPDNFFSFIWYPSPDETPKLVEYTLNMFHEVLGDSFMALNNVTKFVLTVQKCYRPNPYHNFTHAFGVAHTMANMISRYHKMFNGIEQKCLMVAALCHDLDHRGYNNNFVQLTKHHLSKLYESSPLENHHFAVTKMIIEQCGMFQYIHPKIYPDLLLEMYECIIATDLSLYFQCRMELMRVADERVFTFENNSHRRLVKSLMMTACDLSGQTKSFPVCKKITEDVYEEFYQQGDVEKKMGFLPLPTMDRDKKDNFLENQVQFMNVVVLPCVETVTRIFSTLKPMLWDTRTLFEQWKHLLETKDGVDEAVM</sequence>
<evidence type="ECO:0000259" key="9">
    <source>
        <dbReference type="PROSITE" id="PS51845"/>
    </source>
</evidence>
<gene>
    <name evidence="10" type="ORF">g.12329</name>
</gene>
<evidence type="ECO:0000256" key="4">
    <source>
        <dbReference type="ARBA" id="ARBA00022801"/>
    </source>
</evidence>
<dbReference type="GO" id="GO:0007165">
    <property type="term" value="P:signal transduction"/>
    <property type="evidence" value="ECO:0007669"/>
    <property type="project" value="InterPro"/>
</dbReference>
<evidence type="ECO:0000313" key="10">
    <source>
        <dbReference type="EMBL" id="JAT22921.1"/>
    </source>
</evidence>
<evidence type="ECO:0000256" key="6">
    <source>
        <dbReference type="PIRSR" id="PIRSR623088-2"/>
    </source>
</evidence>
<feature type="binding site" evidence="7">
    <location>
        <position position="533"/>
    </location>
    <ligand>
        <name>Zn(2+)</name>
        <dbReference type="ChEBI" id="CHEBI:29105"/>
        <label>1</label>
    </ligand>
</feature>
<name>A0A1B6LGV0_9HEMI</name>
<dbReference type="EC" id="3.1.4.-" evidence="8"/>
<dbReference type="PANTHER" id="PTHR11347">
    <property type="entry name" value="CYCLIC NUCLEOTIDE PHOSPHODIESTERASE"/>
    <property type="match status" value="1"/>
</dbReference>
<organism evidence="10">
    <name type="scientific">Graphocephala atropunctata</name>
    <dbReference type="NCBI Taxonomy" id="36148"/>
    <lineage>
        <taxon>Eukaryota</taxon>
        <taxon>Metazoa</taxon>
        <taxon>Ecdysozoa</taxon>
        <taxon>Arthropoda</taxon>
        <taxon>Hexapoda</taxon>
        <taxon>Insecta</taxon>
        <taxon>Pterygota</taxon>
        <taxon>Neoptera</taxon>
        <taxon>Paraneoptera</taxon>
        <taxon>Hemiptera</taxon>
        <taxon>Auchenorrhyncha</taxon>
        <taxon>Membracoidea</taxon>
        <taxon>Cicadellidae</taxon>
        <taxon>Cicadellinae</taxon>
        <taxon>Cicadellini</taxon>
        <taxon>Graphocephala</taxon>
    </lineage>
</organism>
<feature type="binding site" evidence="6">
    <location>
        <position position="728"/>
    </location>
    <ligand>
        <name>AMP</name>
        <dbReference type="ChEBI" id="CHEBI:456215"/>
    </ligand>
</feature>
<evidence type="ECO:0000256" key="3">
    <source>
        <dbReference type="ARBA" id="ARBA00022723"/>
    </source>
</evidence>
<dbReference type="Pfam" id="PF01590">
    <property type="entry name" value="GAF"/>
    <property type="match status" value="1"/>
</dbReference>
<dbReference type="AlphaFoldDB" id="A0A1B6LGV0"/>
<dbReference type="InterPro" id="IPR002073">
    <property type="entry name" value="PDEase_catalytic_dom"/>
</dbReference>
<dbReference type="GO" id="GO:0004114">
    <property type="term" value="F:3',5'-cyclic-nucleotide phosphodiesterase activity"/>
    <property type="evidence" value="ECO:0007669"/>
    <property type="project" value="InterPro"/>
</dbReference>
<dbReference type="SUPFAM" id="SSF55781">
    <property type="entry name" value="GAF domain-like"/>
    <property type="match status" value="2"/>
</dbReference>
<reference evidence="10" key="1">
    <citation type="submission" date="2015-11" db="EMBL/GenBank/DDBJ databases">
        <title>De novo transcriptome assembly of four potential Pierce s Disease insect vectors from Arizona vineyards.</title>
        <authorList>
            <person name="Tassone E.E."/>
        </authorList>
    </citation>
    <scope>NUCLEOTIDE SEQUENCE</scope>
</reference>
<evidence type="ECO:0000256" key="5">
    <source>
        <dbReference type="PIRSR" id="PIRSR623088-1"/>
    </source>
</evidence>
<dbReference type="EMBL" id="GEBQ01017056">
    <property type="protein sequence ID" value="JAT22921.1"/>
    <property type="molecule type" value="Transcribed_RNA"/>
</dbReference>
<evidence type="ECO:0000256" key="7">
    <source>
        <dbReference type="PIRSR" id="PIRSR623088-3"/>
    </source>
</evidence>
<dbReference type="CDD" id="cd00077">
    <property type="entry name" value="HDc"/>
    <property type="match status" value="1"/>
</dbReference>
<dbReference type="Gene3D" id="3.30.450.40">
    <property type="match status" value="2"/>
</dbReference>
<dbReference type="InterPro" id="IPR023088">
    <property type="entry name" value="PDEase"/>
</dbReference>
<feature type="binding site" evidence="7">
    <location>
        <position position="568"/>
    </location>
    <ligand>
        <name>Zn(2+)</name>
        <dbReference type="ChEBI" id="CHEBI:29105"/>
        <label>1</label>
    </ligand>
</feature>
<feature type="binding site" evidence="6">
    <location>
        <position position="568"/>
    </location>
    <ligand>
        <name>AMP</name>
        <dbReference type="ChEBI" id="CHEBI:456215"/>
    </ligand>
</feature>
<dbReference type="InterPro" id="IPR036971">
    <property type="entry name" value="PDEase_catalytic_dom_sf"/>
</dbReference>
<evidence type="ECO:0000256" key="1">
    <source>
        <dbReference type="ARBA" id="ARBA00007648"/>
    </source>
</evidence>
<dbReference type="Gene3D" id="1.10.1300.10">
    <property type="entry name" value="3'5'-cyclic nucleotide phosphodiesterase, catalytic domain"/>
    <property type="match status" value="1"/>
</dbReference>